<sequence length="586" mass="65482">MLQPRSSVNAAAALVQAMVFVLVLCPLAAAYVFGLYVSTGVSLWRIIERDYVDASDKDDPTKNLRPALNVLYSLALLQGGLFCYRAVFSTKRNALINYVVGWYKLDNEGRGLVMSYFHATRIGCAKDPAFARGRKLLTYAVDLMDSSRSPESYLSAARFLYALLHGGALTHSLKEQKNWSNSPEKMQLFRMLLRMLESANPHGEEAREFTARIVYDLAHEFQLKLFPTWWPSIKSLLEDEEAHHSLALWGVRILTKLASGHIYQHDNRRAMSDTTDLLSKVMATPNPAWHHSSSDHDAWSNVAEKSLSLLRHLMESPGEAGAKLRRQGNEAICANAGAIESILICDMCHIVAQKKAMEILQDPPGDEARRSSVAAMITIFSSAKNDFVRRWGRKELEKLISTSESNASLILQAKYDAFATLTDVLVDARNNACQLRIPAASILERLCYHSYSPDDEECLKKLKKDVVDAVPKVLGEILRLQAKLVAATAIDIEEGRDQRDSYPTRALQQADTELLGGLLSLCGTMWDKLVRGDQELARKVDELSARACSEANKPGKSFSALLKEARETHTSVSFGFTTEVQWWRTK</sequence>
<evidence type="ECO:0000313" key="2">
    <source>
        <dbReference type="EMBL" id="KAG2570574.1"/>
    </source>
</evidence>
<dbReference type="Proteomes" id="UP000823388">
    <property type="component" value="Chromosome 7K"/>
</dbReference>
<accession>A0A8T0QJZ9</accession>
<feature type="transmembrane region" description="Helical" evidence="1">
    <location>
        <begin position="70"/>
        <end position="88"/>
    </location>
</feature>
<organism evidence="2 3">
    <name type="scientific">Panicum virgatum</name>
    <name type="common">Blackwell switchgrass</name>
    <dbReference type="NCBI Taxonomy" id="38727"/>
    <lineage>
        <taxon>Eukaryota</taxon>
        <taxon>Viridiplantae</taxon>
        <taxon>Streptophyta</taxon>
        <taxon>Embryophyta</taxon>
        <taxon>Tracheophyta</taxon>
        <taxon>Spermatophyta</taxon>
        <taxon>Magnoliopsida</taxon>
        <taxon>Liliopsida</taxon>
        <taxon>Poales</taxon>
        <taxon>Poaceae</taxon>
        <taxon>PACMAD clade</taxon>
        <taxon>Panicoideae</taxon>
        <taxon>Panicodae</taxon>
        <taxon>Paniceae</taxon>
        <taxon>Panicinae</taxon>
        <taxon>Panicum</taxon>
        <taxon>Panicum sect. Hiantes</taxon>
    </lineage>
</organism>
<gene>
    <name evidence="2" type="ORF">PVAP13_7KG053118</name>
</gene>
<dbReference type="InterPro" id="IPR016024">
    <property type="entry name" value="ARM-type_fold"/>
</dbReference>
<dbReference type="PANTHER" id="PTHR33115:SF22">
    <property type="entry name" value="OS12G0449900 PROTEIN"/>
    <property type="match status" value="1"/>
</dbReference>
<keyword evidence="3" id="KW-1185">Reference proteome</keyword>
<keyword evidence="1" id="KW-0812">Transmembrane</keyword>
<evidence type="ECO:0000256" key="1">
    <source>
        <dbReference type="SAM" id="Phobius"/>
    </source>
</evidence>
<proteinExistence type="predicted"/>
<dbReference type="AlphaFoldDB" id="A0A8T0QJZ9"/>
<keyword evidence="1" id="KW-1133">Transmembrane helix</keyword>
<dbReference type="PANTHER" id="PTHR33115">
    <property type="entry name" value="ARM REPEAT SUPERFAMILY PROTEIN"/>
    <property type="match status" value="1"/>
</dbReference>
<evidence type="ECO:0000313" key="3">
    <source>
        <dbReference type="Proteomes" id="UP000823388"/>
    </source>
</evidence>
<reference evidence="2" key="1">
    <citation type="submission" date="2020-05" db="EMBL/GenBank/DDBJ databases">
        <title>WGS assembly of Panicum virgatum.</title>
        <authorList>
            <person name="Lovell J.T."/>
            <person name="Jenkins J."/>
            <person name="Shu S."/>
            <person name="Juenger T.E."/>
            <person name="Schmutz J."/>
        </authorList>
    </citation>
    <scope>NUCLEOTIDE SEQUENCE</scope>
    <source>
        <strain evidence="2">AP13</strain>
    </source>
</reference>
<protein>
    <submittedName>
        <fullName evidence="2">Uncharacterized protein</fullName>
    </submittedName>
</protein>
<keyword evidence="1" id="KW-0472">Membrane</keyword>
<comment type="caution">
    <text evidence="2">The sequence shown here is derived from an EMBL/GenBank/DDBJ whole genome shotgun (WGS) entry which is preliminary data.</text>
</comment>
<name>A0A8T0QJZ9_PANVG</name>
<dbReference type="SUPFAM" id="SSF48371">
    <property type="entry name" value="ARM repeat"/>
    <property type="match status" value="1"/>
</dbReference>
<dbReference type="EMBL" id="CM029049">
    <property type="protein sequence ID" value="KAG2570574.1"/>
    <property type="molecule type" value="Genomic_DNA"/>
</dbReference>